<feature type="transmembrane region" description="Helical" evidence="7">
    <location>
        <begin position="89"/>
        <end position="107"/>
    </location>
</feature>
<keyword evidence="4 7" id="KW-0812">Transmembrane</keyword>
<feature type="transmembrane region" description="Helical" evidence="7">
    <location>
        <begin position="20"/>
        <end position="44"/>
    </location>
</feature>
<feature type="non-terminal residue" evidence="9">
    <location>
        <position position="231"/>
    </location>
</feature>
<dbReference type="InterPro" id="IPR001958">
    <property type="entry name" value="Tet-R_TetA/multi-R_MdtG-like"/>
</dbReference>
<evidence type="ECO:0000256" key="5">
    <source>
        <dbReference type="ARBA" id="ARBA00022989"/>
    </source>
</evidence>
<feature type="transmembrane region" description="Helical" evidence="7">
    <location>
        <begin position="146"/>
        <end position="172"/>
    </location>
</feature>
<comment type="caution">
    <text evidence="9">The sequence shown here is derived from an EMBL/GenBank/DDBJ whole genome shotgun (WGS) entry which is preliminary data.</text>
</comment>
<evidence type="ECO:0000256" key="2">
    <source>
        <dbReference type="ARBA" id="ARBA00022448"/>
    </source>
</evidence>
<dbReference type="InterPro" id="IPR011701">
    <property type="entry name" value="MFS"/>
</dbReference>
<name>A0A9D1ZJT8_9LACO</name>
<evidence type="ECO:0000256" key="6">
    <source>
        <dbReference type="ARBA" id="ARBA00023136"/>
    </source>
</evidence>
<gene>
    <name evidence="9" type="ORF">H9820_01180</name>
</gene>
<evidence type="ECO:0000256" key="4">
    <source>
        <dbReference type="ARBA" id="ARBA00022692"/>
    </source>
</evidence>
<keyword evidence="3" id="KW-1003">Cell membrane</keyword>
<dbReference type="GO" id="GO:0022857">
    <property type="term" value="F:transmembrane transporter activity"/>
    <property type="evidence" value="ECO:0007669"/>
    <property type="project" value="InterPro"/>
</dbReference>
<dbReference type="Proteomes" id="UP000824013">
    <property type="component" value="Unassembled WGS sequence"/>
</dbReference>
<keyword evidence="5 7" id="KW-1133">Transmembrane helix</keyword>
<dbReference type="SUPFAM" id="SSF103473">
    <property type="entry name" value="MFS general substrate transporter"/>
    <property type="match status" value="1"/>
</dbReference>
<keyword evidence="6 7" id="KW-0472">Membrane</keyword>
<reference evidence="9" key="2">
    <citation type="submission" date="2021-04" db="EMBL/GenBank/DDBJ databases">
        <authorList>
            <person name="Gilroy R."/>
        </authorList>
    </citation>
    <scope>NUCLEOTIDE SEQUENCE</scope>
    <source>
        <strain evidence="9">3204</strain>
    </source>
</reference>
<organism evidence="9 10">
    <name type="scientific">Candidatus Companilactobacillus pullicola</name>
    <dbReference type="NCBI Taxonomy" id="2838523"/>
    <lineage>
        <taxon>Bacteria</taxon>
        <taxon>Bacillati</taxon>
        <taxon>Bacillota</taxon>
        <taxon>Bacilli</taxon>
        <taxon>Lactobacillales</taxon>
        <taxon>Lactobacillaceae</taxon>
        <taxon>Companilactobacillus</taxon>
    </lineage>
</organism>
<dbReference type="Pfam" id="PF07690">
    <property type="entry name" value="MFS_1"/>
    <property type="match status" value="1"/>
</dbReference>
<evidence type="ECO:0000256" key="3">
    <source>
        <dbReference type="ARBA" id="ARBA00022475"/>
    </source>
</evidence>
<feature type="transmembrane region" description="Helical" evidence="7">
    <location>
        <begin position="56"/>
        <end position="77"/>
    </location>
</feature>
<keyword evidence="2" id="KW-0813">Transport</keyword>
<dbReference type="PANTHER" id="PTHR43414:SF6">
    <property type="entry name" value="MULTIDRUG RESISTANCE PROTEIN MDTG"/>
    <property type="match status" value="1"/>
</dbReference>
<dbReference type="InterPro" id="IPR036259">
    <property type="entry name" value="MFS_trans_sf"/>
</dbReference>
<dbReference type="PROSITE" id="PS50850">
    <property type="entry name" value="MFS"/>
    <property type="match status" value="1"/>
</dbReference>
<dbReference type="GO" id="GO:0005886">
    <property type="term" value="C:plasma membrane"/>
    <property type="evidence" value="ECO:0007669"/>
    <property type="project" value="UniProtKB-SubCell"/>
</dbReference>
<evidence type="ECO:0000259" key="8">
    <source>
        <dbReference type="PROSITE" id="PS50850"/>
    </source>
</evidence>
<dbReference type="Gene3D" id="1.20.1250.20">
    <property type="entry name" value="MFS general substrate transporter like domains"/>
    <property type="match status" value="1"/>
</dbReference>
<reference evidence="9" key="1">
    <citation type="journal article" date="2021" name="PeerJ">
        <title>Extensive microbial diversity within the chicken gut microbiome revealed by metagenomics and culture.</title>
        <authorList>
            <person name="Gilroy R."/>
            <person name="Ravi A."/>
            <person name="Getino M."/>
            <person name="Pursley I."/>
            <person name="Horton D.L."/>
            <person name="Alikhan N.F."/>
            <person name="Baker D."/>
            <person name="Gharbi K."/>
            <person name="Hall N."/>
            <person name="Watson M."/>
            <person name="Adriaenssens E.M."/>
            <person name="Foster-Nyarko E."/>
            <person name="Jarju S."/>
            <person name="Secka A."/>
            <person name="Antonio M."/>
            <person name="Oren A."/>
            <person name="Chaudhuri R.R."/>
            <person name="La Ragione R."/>
            <person name="Hildebrand F."/>
            <person name="Pallen M.J."/>
        </authorList>
    </citation>
    <scope>NUCLEOTIDE SEQUENCE</scope>
    <source>
        <strain evidence="9">3204</strain>
    </source>
</reference>
<accession>A0A9D1ZJT8</accession>
<feature type="transmembrane region" description="Helical" evidence="7">
    <location>
        <begin position="113"/>
        <end position="134"/>
    </location>
</feature>
<evidence type="ECO:0000313" key="10">
    <source>
        <dbReference type="Proteomes" id="UP000824013"/>
    </source>
</evidence>
<dbReference type="AlphaFoldDB" id="A0A9D1ZJT8"/>
<evidence type="ECO:0000256" key="1">
    <source>
        <dbReference type="ARBA" id="ARBA00004651"/>
    </source>
</evidence>
<sequence length="231" mass="25509">MTSNTSDTPEPNNYWKKNLIVLWFSTFVSGIGFSMITPFMPLYINQLGNFTKSQLVIWNGIAFSSTFLVMAIISPIWGKIADRRGRKLMLIRASLGMAIVIFLQAFVTAPWQLVVLRLLQGVFSGFVSNSNTLIASTAPRSESGKALGTLNTGVISGTLLGPLVGGVIAQYFGYRIPFMITGSLLFIAFILVTIFIKEDFKPIPKGEEESTKEIFHKLKNPNLILAMFVTT</sequence>
<dbReference type="PANTHER" id="PTHR43414">
    <property type="entry name" value="MULTIDRUG RESISTANCE PROTEIN MDTG"/>
    <property type="match status" value="1"/>
</dbReference>
<evidence type="ECO:0000313" key="9">
    <source>
        <dbReference type="EMBL" id="HIY91537.1"/>
    </source>
</evidence>
<protein>
    <submittedName>
        <fullName evidence="9">MFS transporter</fullName>
    </submittedName>
</protein>
<dbReference type="EMBL" id="DXCM01000012">
    <property type="protein sequence ID" value="HIY91537.1"/>
    <property type="molecule type" value="Genomic_DNA"/>
</dbReference>
<dbReference type="PRINTS" id="PR01035">
    <property type="entry name" value="TCRTETA"/>
</dbReference>
<comment type="subcellular location">
    <subcellularLocation>
        <location evidence="1">Cell membrane</location>
        <topology evidence="1">Multi-pass membrane protein</topology>
    </subcellularLocation>
</comment>
<evidence type="ECO:0000256" key="7">
    <source>
        <dbReference type="SAM" id="Phobius"/>
    </source>
</evidence>
<dbReference type="InterPro" id="IPR020846">
    <property type="entry name" value="MFS_dom"/>
</dbReference>
<feature type="transmembrane region" description="Helical" evidence="7">
    <location>
        <begin position="178"/>
        <end position="196"/>
    </location>
</feature>
<feature type="domain" description="Major facilitator superfamily (MFS) profile" evidence="8">
    <location>
        <begin position="18"/>
        <end position="231"/>
    </location>
</feature>
<proteinExistence type="predicted"/>